<dbReference type="Pfam" id="PF04002">
    <property type="entry name" value="RadC"/>
    <property type="match status" value="1"/>
</dbReference>
<dbReference type="GO" id="GO:0006508">
    <property type="term" value="P:proteolysis"/>
    <property type="evidence" value="ECO:0007669"/>
    <property type="project" value="UniProtKB-KW"/>
</dbReference>
<dbReference type="RefSeq" id="WP_339092396.1">
    <property type="nucleotide sequence ID" value="NZ_LR743507.1"/>
</dbReference>
<dbReference type="GO" id="GO:0008237">
    <property type="term" value="F:metallopeptidase activity"/>
    <property type="evidence" value="ECO:0007669"/>
    <property type="project" value="UniProtKB-KW"/>
</dbReference>
<keyword evidence="1" id="KW-0645">Protease</keyword>
<dbReference type="EMBL" id="LR743507">
    <property type="protein sequence ID" value="CAA2108376.1"/>
    <property type="molecule type" value="Genomic_DNA"/>
</dbReference>
<keyword evidence="4" id="KW-0862">Zinc</keyword>
<keyword evidence="3" id="KW-0378">Hydrolase</keyword>
<dbReference type="InterPro" id="IPR025657">
    <property type="entry name" value="RadC_JAB"/>
</dbReference>
<dbReference type="AlphaFoldDB" id="A0A679JLZ6"/>
<sequence length="146" mass="16463">MAYLKELKVTFTRKRVDDDLLNRPVESPEQVYALFKDMHNETKEKVVVLHLNPQLEILSYEVASIGSAKATLMEPVELYRNAILARASSLIVVHNHPSGTCKPSQADIGIAMRLHELGVIHGMPLQDFIIIGDDAYSSFQEDGRFR</sequence>
<dbReference type="GO" id="GO:0046872">
    <property type="term" value="F:metal ion binding"/>
    <property type="evidence" value="ECO:0007669"/>
    <property type="project" value="UniProtKB-KW"/>
</dbReference>
<dbReference type="InterPro" id="IPR001405">
    <property type="entry name" value="UPF0758"/>
</dbReference>
<organism evidence="7">
    <name type="scientific">Variovorax paradoxus</name>
    <dbReference type="NCBI Taxonomy" id="34073"/>
    <lineage>
        <taxon>Bacteria</taxon>
        <taxon>Pseudomonadati</taxon>
        <taxon>Pseudomonadota</taxon>
        <taxon>Betaproteobacteria</taxon>
        <taxon>Burkholderiales</taxon>
        <taxon>Comamonadaceae</taxon>
        <taxon>Variovorax</taxon>
    </lineage>
</organism>
<evidence type="ECO:0000313" key="7">
    <source>
        <dbReference type="EMBL" id="CAA2108376.1"/>
    </source>
</evidence>
<reference evidence="7" key="1">
    <citation type="submission" date="2019-12" db="EMBL/GenBank/DDBJ databases">
        <authorList>
            <person name="Cremers G."/>
        </authorList>
    </citation>
    <scope>NUCLEOTIDE SEQUENCE</scope>
    <source>
        <strain evidence="7">Vvax</strain>
    </source>
</reference>
<evidence type="ECO:0000256" key="3">
    <source>
        <dbReference type="ARBA" id="ARBA00022801"/>
    </source>
</evidence>
<evidence type="ECO:0000256" key="5">
    <source>
        <dbReference type="ARBA" id="ARBA00023049"/>
    </source>
</evidence>
<dbReference type="PANTHER" id="PTHR30471:SF3">
    <property type="entry name" value="UPF0758 PROTEIN YEES-RELATED"/>
    <property type="match status" value="1"/>
</dbReference>
<dbReference type="PROSITE" id="PS50249">
    <property type="entry name" value="MPN"/>
    <property type="match status" value="1"/>
</dbReference>
<evidence type="ECO:0000256" key="1">
    <source>
        <dbReference type="ARBA" id="ARBA00022670"/>
    </source>
</evidence>
<dbReference type="PROSITE" id="PS01302">
    <property type="entry name" value="UPF0758"/>
    <property type="match status" value="1"/>
</dbReference>
<keyword evidence="5" id="KW-0482">Metalloprotease</keyword>
<evidence type="ECO:0000256" key="2">
    <source>
        <dbReference type="ARBA" id="ARBA00022723"/>
    </source>
</evidence>
<dbReference type="CDD" id="cd08071">
    <property type="entry name" value="MPN_DUF2466"/>
    <property type="match status" value="1"/>
</dbReference>
<accession>A0A679JLZ6</accession>
<evidence type="ECO:0000259" key="6">
    <source>
        <dbReference type="PROSITE" id="PS50249"/>
    </source>
</evidence>
<evidence type="ECO:0000256" key="4">
    <source>
        <dbReference type="ARBA" id="ARBA00022833"/>
    </source>
</evidence>
<name>A0A679JLZ6_VARPD</name>
<feature type="domain" description="MPN" evidence="6">
    <location>
        <begin position="24"/>
        <end position="145"/>
    </location>
</feature>
<keyword evidence="2" id="KW-0479">Metal-binding</keyword>
<protein>
    <recommendedName>
        <fullName evidence="6">MPN domain-containing protein</fullName>
    </recommendedName>
</protein>
<dbReference type="Gene3D" id="3.40.140.10">
    <property type="entry name" value="Cytidine Deaminase, domain 2"/>
    <property type="match status" value="1"/>
</dbReference>
<dbReference type="SUPFAM" id="SSF102712">
    <property type="entry name" value="JAB1/MPN domain"/>
    <property type="match status" value="1"/>
</dbReference>
<proteinExistence type="predicted"/>
<dbReference type="InterPro" id="IPR020891">
    <property type="entry name" value="UPF0758_CS"/>
</dbReference>
<gene>
    <name evidence="7" type="ORF">VVAX_04891</name>
</gene>
<dbReference type="InterPro" id="IPR037518">
    <property type="entry name" value="MPN"/>
</dbReference>
<dbReference type="PANTHER" id="PTHR30471">
    <property type="entry name" value="DNA REPAIR PROTEIN RADC"/>
    <property type="match status" value="1"/>
</dbReference>